<dbReference type="Proteomes" id="UP001501578">
    <property type="component" value="Unassembled WGS sequence"/>
</dbReference>
<dbReference type="Pfam" id="PF11303">
    <property type="entry name" value="DUF3105"/>
    <property type="match status" value="1"/>
</dbReference>
<comment type="caution">
    <text evidence="3">The sequence shown here is derived from an EMBL/GenBank/DDBJ whole genome shotgun (WGS) entry which is preliminary data.</text>
</comment>
<protein>
    <submittedName>
        <fullName evidence="3">DUF3105 domain-containing protein</fullName>
    </submittedName>
</protein>
<feature type="compositionally biased region" description="Low complexity" evidence="1">
    <location>
        <begin position="218"/>
        <end position="236"/>
    </location>
</feature>
<evidence type="ECO:0000313" key="4">
    <source>
        <dbReference type="Proteomes" id="UP001501578"/>
    </source>
</evidence>
<keyword evidence="4" id="KW-1185">Reference proteome</keyword>
<sequence length="236" mass="25945">MSKEKSQARREHLDKMRAVQKRKERRSALLMWGAGGAIIVLLVGVVGFYLVRESAATSLDGVTKVKYEAGQHVWEKVSYKETPPVGGEHNTYWQQCDIYDKPVHPEHAVHSLEHGAIWITYQPNLPKDQLDKLRQVAESTGDREYILMSPFEGLSSPIVASAWGNQHAFQKADDPKLPAFVKKYQNGPDTPEPGALCGGANAITTTADQQPLPPAPQQAPQQPSTAPSASPSESKK</sequence>
<evidence type="ECO:0000256" key="2">
    <source>
        <dbReference type="SAM" id="Phobius"/>
    </source>
</evidence>
<accession>A0ABP4BAR3</accession>
<feature type="transmembrane region" description="Helical" evidence="2">
    <location>
        <begin position="29"/>
        <end position="51"/>
    </location>
</feature>
<proteinExistence type="predicted"/>
<feature type="region of interest" description="Disordered" evidence="1">
    <location>
        <begin position="182"/>
        <end position="236"/>
    </location>
</feature>
<name>A0ABP4BAR3_9ACTN</name>
<keyword evidence="2" id="KW-1133">Transmembrane helix</keyword>
<keyword evidence="2" id="KW-0812">Transmembrane</keyword>
<dbReference type="EMBL" id="BAAAHQ010000039">
    <property type="protein sequence ID" value="GAA0945992.1"/>
    <property type="molecule type" value="Genomic_DNA"/>
</dbReference>
<gene>
    <name evidence="3" type="ORF">GCM10009560_61400</name>
</gene>
<evidence type="ECO:0000313" key="3">
    <source>
        <dbReference type="EMBL" id="GAA0945992.1"/>
    </source>
</evidence>
<dbReference type="RefSeq" id="WP_343953625.1">
    <property type="nucleotide sequence ID" value="NZ_BAAAHQ010000039.1"/>
</dbReference>
<organism evidence="3 4">
    <name type="scientific">Nonomuraea longicatena</name>
    <dbReference type="NCBI Taxonomy" id="83682"/>
    <lineage>
        <taxon>Bacteria</taxon>
        <taxon>Bacillati</taxon>
        <taxon>Actinomycetota</taxon>
        <taxon>Actinomycetes</taxon>
        <taxon>Streptosporangiales</taxon>
        <taxon>Streptosporangiaceae</taxon>
        <taxon>Nonomuraea</taxon>
    </lineage>
</organism>
<dbReference type="InterPro" id="IPR021454">
    <property type="entry name" value="DUF3105"/>
</dbReference>
<reference evidence="4" key="1">
    <citation type="journal article" date="2019" name="Int. J. Syst. Evol. Microbiol.">
        <title>The Global Catalogue of Microorganisms (GCM) 10K type strain sequencing project: providing services to taxonomists for standard genome sequencing and annotation.</title>
        <authorList>
            <consortium name="The Broad Institute Genomics Platform"/>
            <consortium name="The Broad Institute Genome Sequencing Center for Infectious Disease"/>
            <person name="Wu L."/>
            <person name="Ma J."/>
        </authorList>
    </citation>
    <scope>NUCLEOTIDE SEQUENCE [LARGE SCALE GENOMIC DNA]</scope>
    <source>
        <strain evidence="4">JCM 11136</strain>
    </source>
</reference>
<evidence type="ECO:0000256" key="1">
    <source>
        <dbReference type="SAM" id="MobiDB-lite"/>
    </source>
</evidence>
<keyword evidence="2" id="KW-0472">Membrane</keyword>